<keyword evidence="2 10" id="KW-0723">Serine/threonine-protein kinase</keyword>
<evidence type="ECO:0000256" key="7">
    <source>
        <dbReference type="ARBA" id="ARBA00047292"/>
    </source>
</evidence>
<dbReference type="GO" id="GO:0016301">
    <property type="term" value="F:kinase activity"/>
    <property type="evidence" value="ECO:0007669"/>
    <property type="project" value="UniProtKB-KW"/>
</dbReference>
<evidence type="ECO:0000313" key="14">
    <source>
        <dbReference type="EMBL" id="KAL0091905.1"/>
    </source>
</evidence>
<evidence type="ECO:0000256" key="11">
    <source>
        <dbReference type="SAM" id="MobiDB-lite"/>
    </source>
</evidence>
<dbReference type="SUPFAM" id="SSF56112">
    <property type="entry name" value="Protein kinase-like (PK-like)"/>
    <property type="match status" value="1"/>
</dbReference>
<comment type="catalytic activity">
    <reaction evidence="7">
        <text>L-threonyl-[protein] + ATP = O-phospho-L-threonyl-[protein] + ADP + H(+)</text>
        <dbReference type="Rhea" id="RHEA:46608"/>
        <dbReference type="Rhea" id="RHEA-COMP:11060"/>
        <dbReference type="Rhea" id="RHEA-COMP:11605"/>
        <dbReference type="ChEBI" id="CHEBI:15378"/>
        <dbReference type="ChEBI" id="CHEBI:30013"/>
        <dbReference type="ChEBI" id="CHEBI:30616"/>
        <dbReference type="ChEBI" id="CHEBI:61977"/>
        <dbReference type="ChEBI" id="CHEBI:456216"/>
        <dbReference type="EC" id="2.7.11.11"/>
    </reaction>
</comment>
<dbReference type="EC" id="2.7.11.11" evidence="1"/>
<keyword evidence="3" id="KW-0808">Transferase</keyword>
<evidence type="ECO:0000256" key="8">
    <source>
        <dbReference type="ARBA" id="ARBA00047454"/>
    </source>
</evidence>
<feature type="domain" description="Protein kinase" evidence="12">
    <location>
        <begin position="80"/>
        <end position="334"/>
    </location>
</feature>
<dbReference type="InterPro" id="IPR000961">
    <property type="entry name" value="AGC-kinase_C"/>
</dbReference>
<evidence type="ECO:0000256" key="1">
    <source>
        <dbReference type="ARBA" id="ARBA00012444"/>
    </source>
</evidence>
<keyword evidence="4 9" id="KW-0547">Nucleotide-binding</keyword>
<dbReference type="Gene3D" id="3.30.200.20">
    <property type="entry name" value="Phosphorylase Kinase, domain 1"/>
    <property type="match status" value="1"/>
</dbReference>
<keyword evidence="6 9" id="KW-0067">ATP-binding</keyword>
<evidence type="ECO:0000256" key="5">
    <source>
        <dbReference type="ARBA" id="ARBA00022777"/>
    </source>
</evidence>
<feature type="compositionally biased region" description="Low complexity" evidence="11">
    <location>
        <begin position="39"/>
        <end position="49"/>
    </location>
</feature>
<evidence type="ECO:0000256" key="9">
    <source>
        <dbReference type="PROSITE-ProRule" id="PRU10141"/>
    </source>
</evidence>
<dbReference type="SMART" id="SM00220">
    <property type="entry name" value="S_TKc"/>
    <property type="match status" value="1"/>
</dbReference>
<accession>A0ABR3B960</accession>
<keyword evidence="15" id="KW-1185">Reference proteome</keyword>
<evidence type="ECO:0000256" key="10">
    <source>
        <dbReference type="RuleBase" id="RU000304"/>
    </source>
</evidence>
<evidence type="ECO:0000256" key="2">
    <source>
        <dbReference type="ARBA" id="ARBA00022527"/>
    </source>
</evidence>
<name>A0ABR3B960_PHYBL</name>
<dbReference type="Pfam" id="PF00069">
    <property type="entry name" value="Pkinase"/>
    <property type="match status" value="1"/>
</dbReference>
<evidence type="ECO:0000256" key="4">
    <source>
        <dbReference type="ARBA" id="ARBA00022741"/>
    </source>
</evidence>
<protein>
    <recommendedName>
        <fullName evidence="1">cAMP-dependent protein kinase</fullName>
        <ecNumber evidence="1">2.7.11.11</ecNumber>
    </recommendedName>
</protein>
<proteinExistence type="inferred from homology"/>
<feature type="domain" description="AGC-kinase C-terminal" evidence="13">
    <location>
        <begin position="335"/>
        <end position="389"/>
    </location>
</feature>
<keyword evidence="5 14" id="KW-0418">Kinase</keyword>
<dbReference type="Gene3D" id="1.10.510.10">
    <property type="entry name" value="Transferase(Phosphotransferase) domain 1"/>
    <property type="match status" value="1"/>
</dbReference>
<evidence type="ECO:0000256" key="3">
    <source>
        <dbReference type="ARBA" id="ARBA00022679"/>
    </source>
</evidence>
<comment type="similarity">
    <text evidence="10">Belongs to the protein kinase superfamily.</text>
</comment>
<dbReference type="PROSITE" id="PS51285">
    <property type="entry name" value="AGC_KINASE_CTER"/>
    <property type="match status" value="1"/>
</dbReference>
<dbReference type="InterPro" id="IPR011009">
    <property type="entry name" value="Kinase-like_dom_sf"/>
</dbReference>
<gene>
    <name evidence="14" type="ORF">J3Q64DRAFT_1813331</name>
</gene>
<feature type="binding site" evidence="9">
    <location>
        <position position="109"/>
    </location>
    <ligand>
        <name>ATP</name>
        <dbReference type="ChEBI" id="CHEBI:30616"/>
    </ligand>
</feature>
<dbReference type="PANTHER" id="PTHR24353">
    <property type="entry name" value="CYCLIC NUCLEOTIDE-DEPENDENT PROTEIN KINASE"/>
    <property type="match status" value="1"/>
</dbReference>
<dbReference type="Proteomes" id="UP001448207">
    <property type="component" value="Unassembled WGS sequence"/>
</dbReference>
<comment type="catalytic activity">
    <reaction evidence="8">
        <text>L-seryl-[protein] + ATP = O-phospho-L-seryl-[protein] + ADP + H(+)</text>
        <dbReference type="Rhea" id="RHEA:17989"/>
        <dbReference type="Rhea" id="RHEA-COMP:9863"/>
        <dbReference type="Rhea" id="RHEA-COMP:11604"/>
        <dbReference type="ChEBI" id="CHEBI:15378"/>
        <dbReference type="ChEBI" id="CHEBI:29999"/>
        <dbReference type="ChEBI" id="CHEBI:30616"/>
        <dbReference type="ChEBI" id="CHEBI:83421"/>
        <dbReference type="ChEBI" id="CHEBI:456216"/>
        <dbReference type="EC" id="2.7.11.11"/>
    </reaction>
</comment>
<dbReference type="PROSITE" id="PS50011">
    <property type="entry name" value="PROTEIN_KINASE_DOM"/>
    <property type="match status" value="1"/>
</dbReference>
<dbReference type="PROSITE" id="PS00107">
    <property type="entry name" value="PROTEIN_KINASE_ATP"/>
    <property type="match status" value="1"/>
</dbReference>
<feature type="region of interest" description="Disordered" evidence="11">
    <location>
        <begin position="37"/>
        <end position="63"/>
    </location>
</feature>
<organism evidence="14 15">
    <name type="scientific">Phycomyces blakesleeanus</name>
    <dbReference type="NCBI Taxonomy" id="4837"/>
    <lineage>
        <taxon>Eukaryota</taxon>
        <taxon>Fungi</taxon>
        <taxon>Fungi incertae sedis</taxon>
        <taxon>Mucoromycota</taxon>
        <taxon>Mucoromycotina</taxon>
        <taxon>Mucoromycetes</taxon>
        <taxon>Mucorales</taxon>
        <taxon>Phycomycetaceae</taxon>
        <taxon>Phycomyces</taxon>
    </lineage>
</organism>
<comment type="caution">
    <text evidence="14">The sequence shown here is derived from an EMBL/GenBank/DDBJ whole genome shotgun (WGS) entry which is preliminary data.</text>
</comment>
<evidence type="ECO:0000259" key="12">
    <source>
        <dbReference type="PROSITE" id="PS50011"/>
    </source>
</evidence>
<dbReference type="SMART" id="SM00133">
    <property type="entry name" value="S_TK_X"/>
    <property type="match status" value="1"/>
</dbReference>
<dbReference type="InterPro" id="IPR008271">
    <property type="entry name" value="Ser/Thr_kinase_AS"/>
</dbReference>
<evidence type="ECO:0000259" key="13">
    <source>
        <dbReference type="PROSITE" id="PS51285"/>
    </source>
</evidence>
<sequence>MKFEELTSAEPDEPDLLANEISHLEASTHTMMIDDSHQNHQNQEQQGQEPHLVPHMQPSNTPTTCRKISSSGCQINLNTFHLQRTLGTGSFGRVHLVQSKFNQKFYALKVLKKADVVRSKQVEHTRNERSILMSISHPFLINLWDTFQDDANLYMVMDYVPGGELFSVLRKSKRFSENIARFYAAEVLLGLVYLHNKDIIYRDLKPENILLDSEGNIKITDFGFAKHVVDVTWTLCGTPDYLAPEIIQSKGYGKPADYWSFGVLIYEMLVGSAPFYDENQFKLYEKIVACKPVYPSYFSASAKDLLSHLLTKDLSNRFGNLKRGCSDIIEHPWFQPMDFEKLIHRKITPPYIPKLQGEGDTSNFDKYPEETVPYGLAQADPHRHLFPEF</sequence>
<dbReference type="InterPro" id="IPR000719">
    <property type="entry name" value="Prot_kinase_dom"/>
</dbReference>
<dbReference type="CDD" id="cd05580">
    <property type="entry name" value="STKc_PKA_like"/>
    <property type="match status" value="1"/>
</dbReference>
<evidence type="ECO:0000313" key="15">
    <source>
        <dbReference type="Proteomes" id="UP001448207"/>
    </source>
</evidence>
<reference evidence="14 15" key="1">
    <citation type="submission" date="2024-04" db="EMBL/GenBank/DDBJ databases">
        <title>Symmetric and asymmetric DNA N6-adenine methylation regulates different biological responses in Mucorales.</title>
        <authorList>
            <consortium name="Lawrence Berkeley National Laboratory"/>
            <person name="Lax C."/>
            <person name="Mondo S.J."/>
            <person name="Osorio-Concepcion M."/>
            <person name="Muszewska A."/>
            <person name="Corrochano-Luque M."/>
            <person name="Gutierrez G."/>
            <person name="Riley R."/>
            <person name="Lipzen A."/>
            <person name="Guo J."/>
            <person name="Hundley H."/>
            <person name="Amirebrahimi M."/>
            <person name="Ng V."/>
            <person name="Lorenzo-Gutierrez D."/>
            <person name="Binder U."/>
            <person name="Yang J."/>
            <person name="Song Y."/>
            <person name="Canovas D."/>
            <person name="Navarro E."/>
            <person name="Freitag M."/>
            <person name="Gabaldon T."/>
            <person name="Grigoriev I.V."/>
            <person name="Corrochano L.M."/>
            <person name="Nicolas F.E."/>
            <person name="Garre V."/>
        </authorList>
    </citation>
    <scope>NUCLEOTIDE SEQUENCE [LARGE SCALE GENOMIC DNA]</scope>
    <source>
        <strain evidence="14 15">L51</strain>
    </source>
</reference>
<dbReference type="InterPro" id="IPR017441">
    <property type="entry name" value="Protein_kinase_ATP_BS"/>
</dbReference>
<dbReference type="EMBL" id="JBCLYO010000003">
    <property type="protein sequence ID" value="KAL0091905.1"/>
    <property type="molecule type" value="Genomic_DNA"/>
</dbReference>
<evidence type="ECO:0000256" key="6">
    <source>
        <dbReference type="ARBA" id="ARBA00022840"/>
    </source>
</evidence>
<dbReference type="PANTHER" id="PTHR24353:SF153">
    <property type="entry name" value="CAMP-DEPENDENT PROTEIN KINASE CATALYTIC SUBUNIT 1"/>
    <property type="match status" value="1"/>
</dbReference>
<dbReference type="PROSITE" id="PS00108">
    <property type="entry name" value="PROTEIN_KINASE_ST"/>
    <property type="match status" value="1"/>
</dbReference>